<keyword evidence="2" id="KW-0808">Transferase</keyword>
<protein>
    <submittedName>
        <fullName evidence="2">ThiF family adenylyltransferase</fullName>
    </submittedName>
</protein>
<dbReference type="PANTHER" id="PTHR10953">
    <property type="entry name" value="UBIQUITIN-ACTIVATING ENZYME E1"/>
    <property type="match status" value="1"/>
</dbReference>
<dbReference type="GO" id="GO:0005737">
    <property type="term" value="C:cytoplasm"/>
    <property type="evidence" value="ECO:0007669"/>
    <property type="project" value="TreeGrafter"/>
</dbReference>
<dbReference type="GO" id="GO:0016779">
    <property type="term" value="F:nucleotidyltransferase activity"/>
    <property type="evidence" value="ECO:0007669"/>
    <property type="project" value="UniProtKB-KW"/>
</dbReference>
<reference evidence="2 3" key="1">
    <citation type="submission" date="2018-05" db="EMBL/GenBank/DDBJ databases">
        <title>Paenibacillus flagellatus sp. nov., isolated from selenium mineral soil.</title>
        <authorList>
            <person name="Dai X."/>
        </authorList>
    </citation>
    <scope>NUCLEOTIDE SEQUENCE [LARGE SCALE GENOMIC DNA]</scope>
    <source>
        <strain evidence="2 3">DXL2</strain>
    </source>
</reference>
<dbReference type="InterPro" id="IPR035985">
    <property type="entry name" value="Ubiquitin-activating_enz"/>
</dbReference>
<dbReference type="PANTHER" id="PTHR10953:SF102">
    <property type="entry name" value="ADENYLYLTRANSFERASE AND SULFURTRANSFERASE MOCS3"/>
    <property type="match status" value="1"/>
</dbReference>
<evidence type="ECO:0000313" key="2">
    <source>
        <dbReference type="EMBL" id="PYI55768.1"/>
    </source>
</evidence>
<dbReference type="Gene3D" id="3.40.50.720">
    <property type="entry name" value="NAD(P)-binding Rossmann-like Domain"/>
    <property type="match status" value="1"/>
</dbReference>
<name>A0A2V5K8P9_9BACL</name>
<dbReference type="GO" id="GO:0008641">
    <property type="term" value="F:ubiquitin-like modifier activating enzyme activity"/>
    <property type="evidence" value="ECO:0007669"/>
    <property type="project" value="InterPro"/>
</dbReference>
<proteinExistence type="predicted"/>
<dbReference type="RefSeq" id="WP_110839569.1">
    <property type="nucleotide sequence ID" value="NZ_QJVJ01000003.1"/>
</dbReference>
<dbReference type="Proteomes" id="UP000247476">
    <property type="component" value="Unassembled WGS sequence"/>
</dbReference>
<evidence type="ECO:0000313" key="3">
    <source>
        <dbReference type="Proteomes" id="UP000247476"/>
    </source>
</evidence>
<dbReference type="InterPro" id="IPR045886">
    <property type="entry name" value="ThiF/MoeB/HesA"/>
</dbReference>
<feature type="domain" description="THIF-type NAD/FAD binding fold" evidence="1">
    <location>
        <begin position="122"/>
        <end position="354"/>
    </location>
</feature>
<keyword evidence="2" id="KW-0548">Nucleotidyltransferase</keyword>
<dbReference type="OrthoDB" id="9804286at2"/>
<organism evidence="2 3">
    <name type="scientific">Paenibacillus flagellatus</name>
    <dbReference type="NCBI Taxonomy" id="2211139"/>
    <lineage>
        <taxon>Bacteria</taxon>
        <taxon>Bacillati</taxon>
        <taxon>Bacillota</taxon>
        <taxon>Bacilli</taxon>
        <taxon>Bacillales</taxon>
        <taxon>Paenibacillaceae</taxon>
        <taxon>Paenibacillus</taxon>
    </lineage>
</organism>
<dbReference type="Pfam" id="PF00899">
    <property type="entry name" value="ThiF"/>
    <property type="match status" value="1"/>
</dbReference>
<keyword evidence="3" id="KW-1185">Reference proteome</keyword>
<accession>A0A2V5K8P9</accession>
<dbReference type="SUPFAM" id="SSF69572">
    <property type="entry name" value="Activating enzymes of the ubiquitin-like proteins"/>
    <property type="match status" value="1"/>
</dbReference>
<dbReference type="EMBL" id="QJVJ01000003">
    <property type="protein sequence ID" value="PYI55768.1"/>
    <property type="molecule type" value="Genomic_DNA"/>
</dbReference>
<sequence>MTFAVQPLFKPLFTIRRTADGALRIGETFPGRAVEIDDADGAVYALLRRMDGTRTMDELYAATAADDPDTTREAFDECVRALDEAGLLDDAAAAKRTSLSPPELDRFRANAGFFSYRSSLTRSGWEMQEKLKTARVTVIGAGSLGSGVLFQLAGCGLSAVRVVDFDVVERSNLNRQLLYGERDIGRPKLEAAADFMSRFRPDLRFEGVARKIGSAEDALEAVRGSELVVLAADEPYFLLERWVNEACVRLGIPFIGGGMNVAEGHCYTVVPGETGCIDCNHLLQSRANELYAATIESCLASGFRMPSAAIPSVYMMLAGMVGTEIVRRLTRYEPPQTEGKVVSLNFDTYTSSVVMAFPAPVAECPTCGGGGGEEPVFRLFGSEPAARHP</sequence>
<comment type="caution">
    <text evidence="2">The sequence shown here is derived from an EMBL/GenBank/DDBJ whole genome shotgun (WGS) entry which is preliminary data.</text>
</comment>
<dbReference type="GO" id="GO:0004792">
    <property type="term" value="F:thiosulfate-cyanide sulfurtransferase activity"/>
    <property type="evidence" value="ECO:0007669"/>
    <property type="project" value="TreeGrafter"/>
</dbReference>
<gene>
    <name evidence="2" type="ORF">DLM86_08600</name>
</gene>
<dbReference type="InterPro" id="IPR000594">
    <property type="entry name" value="ThiF_NAD_FAD-bd"/>
</dbReference>
<dbReference type="AlphaFoldDB" id="A0A2V5K8P9"/>
<evidence type="ECO:0000259" key="1">
    <source>
        <dbReference type="Pfam" id="PF00899"/>
    </source>
</evidence>